<keyword evidence="4" id="KW-0560">Oxidoreductase</keyword>
<dbReference type="RefSeq" id="WP_307202201.1">
    <property type="nucleotide sequence ID" value="NZ_JAUTAN010000001.1"/>
</dbReference>
<gene>
    <name evidence="6" type="ORF">QE405_002990</name>
</gene>
<dbReference type="AlphaFoldDB" id="A0AAJ1U0F4"/>
<dbReference type="Pfam" id="PF00890">
    <property type="entry name" value="FAD_binding_2"/>
    <property type="match status" value="1"/>
</dbReference>
<evidence type="ECO:0000256" key="3">
    <source>
        <dbReference type="ARBA" id="ARBA00022827"/>
    </source>
</evidence>
<dbReference type="EMBL" id="JAUTAN010000001">
    <property type="protein sequence ID" value="MDQ1105706.1"/>
    <property type="molecule type" value="Genomic_DNA"/>
</dbReference>
<name>A0AAJ1U0F4_9ACTN</name>
<dbReference type="Gene3D" id="3.90.700.10">
    <property type="entry name" value="Succinate dehydrogenase/fumarate reductase flavoprotein, catalytic domain"/>
    <property type="match status" value="1"/>
</dbReference>
<keyword evidence="3" id="KW-0274">FAD</keyword>
<evidence type="ECO:0000256" key="2">
    <source>
        <dbReference type="ARBA" id="ARBA00022630"/>
    </source>
</evidence>
<evidence type="ECO:0000313" key="7">
    <source>
        <dbReference type="Proteomes" id="UP001239215"/>
    </source>
</evidence>
<organism evidence="6 7">
    <name type="scientific">Nocardioides zeae</name>
    <dbReference type="NCBI Taxonomy" id="1457234"/>
    <lineage>
        <taxon>Bacteria</taxon>
        <taxon>Bacillati</taxon>
        <taxon>Actinomycetota</taxon>
        <taxon>Actinomycetes</taxon>
        <taxon>Propionibacteriales</taxon>
        <taxon>Nocardioidaceae</taxon>
        <taxon>Nocardioides</taxon>
    </lineage>
</organism>
<reference evidence="6" key="1">
    <citation type="submission" date="2023-07" db="EMBL/GenBank/DDBJ databases">
        <title>Functional and genomic diversity of the sorghum phyllosphere microbiome.</title>
        <authorList>
            <person name="Shade A."/>
        </authorList>
    </citation>
    <scope>NUCLEOTIDE SEQUENCE</scope>
    <source>
        <strain evidence="6">SORGH_AS_1067</strain>
    </source>
</reference>
<dbReference type="GO" id="GO:0033765">
    <property type="term" value="F:steroid dehydrogenase activity, acting on the CH-CH group of donors"/>
    <property type="evidence" value="ECO:0007669"/>
    <property type="project" value="UniProtKB-ARBA"/>
</dbReference>
<dbReference type="PANTHER" id="PTHR43400">
    <property type="entry name" value="FUMARATE REDUCTASE"/>
    <property type="match status" value="1"/>
</dbReference>
<proteinExistence type="predicted"/>
<keyword evidence="2" id="KW-0285">Flavoprotein</keyword>
<dbReference type="InterPro" id="IPR050315">
    <property type="entry name" value="FAD-oxidoreductase_2"/>
</dbReference>
<evidence type="ECO:0000256" key="4">
    <source>
        <dbReference type="ARBA" id="ARBA00023002"/>
    </source>
</evidence>
<dbReference type="InterPro" id="IPR003953">
    <property type="entry name" value="FAD-dep_OxRdtase_2_FAD-bd"/>
</dbReference>
<dbReference type="InterPro" id="IPR027477">
    <property type="entry name" value="Succ_DH/fumarate_Rdtase_cat_sf"/>
</dbReference>
<evidence type="ECO:0000259" key="5">
    <source>
        <dbReference type="Pfam" id="PF00890"/>
    </source>
</evidence>
<dbReference type="PANTHER" id="PTHR43400:SF10">
    <property type="entry name" value="3-OXOSTEROID 1-DEHYDROGENASE"/>
    <property type="match status" value="1"/>
</dbReference>
<comment type="caution">
    <text evidence="6">The sequence shown here is derived from an EMBL/GenBank/DDBJ whole genome shotgun (WGS) entry which is preliminary data.</text>
</comment>
<evidence type="ECO:0000313" key="6">
    <source>
        <dbReference type="EMBL" id="MDQ1105706.1"/>
    </source>
</evidence>
<dbReference type="Proteomes" id="UP001239215">
    <property type="component" value="Unassembled WGS sequence"/>
</dbReference>
<sequence length="481" mass="50181">MSDAPTTVPGEVDVLVLGYGGAGASAAMTAHDSGATTLLVEAGRQAGGNTRASGGSLRPVQDPQGALQYLEHLAQGETPSRMLEAFLAETPRTLRWLESLGAELVPLDGRAISSYPRITDVTYSGVPGADAMAGRLRVASPRGELGGEALWNVLEAGVAARGIPVLLGARARTAVRRTDGSFRVVVQTGADEREVVARALVLALGGFGHAADLVEDFVGHPLVAFGPPQNRGDGLLMAQALGADLWHTPAVAATLGYVLDGVDGPVRHQSPAAGFVYVDSSGERFVDETGTDFHALPMAFLKADARTGRYLRMPSYFVFDERTRAAGPIANGGLTWADIDWSEDNAREVEAGLIATSTTIAGLAETLGLDAATLERTIGRYNEGCARRDGDALGRQDLEPVAEPPFYAVPVTPVLVNTQGGPRRDEHGRVLGPDGTVIPGLYAAGELGSMWGQMYPGAGNLTEALVSGRAAGRHAAGEMRS</sequence>
<accession>A0AAJ1U0F4</accession>
<comment type="cofactor">
    <cofactor evidence="1">
        <name>FAD</name>
        <dbReference type="ChEBI" id="CHEBI:57692"/>
    </cofactor>
</comment>
<dbReference type="Gene3D" id="3.50.50.60">
    <property type="entry name" value="FAD/NAD(P)-binding domain"/>
    <property type="match status" value="1"/>
</dbReference>
<dbReference type="InterPro" id="IPR036188">
    <property type="entry name" value="FAD/NAD-bd_sf"/>
</dbReference>
<feature type="domain" description="FAD-dependent oxidoreductase 2 FAD-binding" evidence="5">
    <location>
        <begin position="13"/>
        <end position="460"/>
    </location>
</feature>
<dbReference type="SUPFAM" id="SSF56425">
    <property type="entry name" value="Succinate dehydrogenase/fumarate reductase flavoprotein, catalytic domain"/>
    <property type="match status" value="1"/>
</dbReference>
<protein>
    <submittedName>
        <fullName evidence="6">Succinate dehydrogenase/fumarate reductase flavoprotein subunit</fullName>
    </submittedName>
</protein>
<dbReference type="SUPFAM" id="SSF51905">
    <property type="entry name" value="FAD/NAD(P)-binding domain"/>
    <property type="match status" value="1"/>
</dbReference>
<evidence type="ECO:0000256" key="1">
    <source>
        <dbReference type="ARBA" id="ARBA00001974"/>
    </source>
</evidence>
<dbReference type="GO" id="GO:0008202">
    <property type="term" value="P:steroid metabolic process"/>
    <property type="evidence" value="ECO:0007669"/>
    <property type="project" value="UniProtKB-ARBA"/>
</dbReference>